<keyword evidence="1" id="KW-1133">Transmembrane helix</keyword>
<dbReference type="Proteomes" id="UP000838686">
    <property type="component" value="Unassembled WGS sequence"/>
</dbReference>
<evidence type="ECO:0000256" key="1">
    <source>
        <dbReference type="SAM" id="Phobius"/>
    </source>
</evidence>
<evidence type="ECO:0008006" key="4">
    <source>
        <dbReference type="Google" id="ProtNLM"/>
    </source>
</evidence>
<sequence length="72" mass="8192">MFLAEEAAQAADKFDPFDIMMLLFTVVILIGWIRLAMARPKKNIFALGFTTVALGLFLFADYIMIFKVWLGD</sequence>
<accession>A0ABN8FUU1</accession>
<keyword evidence="1" id="KW-0812">Transmembrane</keyword>
<feature type="transmembrane region" description="Helical" evidence="1">
    <location>
        <begin position="19"/>
        <end position="37"/>
    </location>
</feature>
<proteinExistence type="predicted"/>
<organism evidence="2 3">
    <name type="scientific">Paenibacillus plantiphilus</name>
    <dbReference type="NCBI Taxonomy" id="2905650"/>
    <lineage>
        <taxon>Bacteria</taxon>
        <taxon>Bacillati</taxon>
        <taxon>Bacillota</taxon>
        <taxon>Bacilli</taxon>
        <taxon>Bacillales</taxon>
        <taxon>Paenibacillaceae</taxon>
        <taxon>Paenibacillus</taxon>
    </lineage>
</organism>
<dbReference type="RefSeq" id="WP_236338550.1">
    <property type="nucleotide sequence ID" value="NZ_CAKMMF010000002.1"/>
</dbReference>
<keyword evidence="1" id="KW-0472">Membrane</keyword>
<gene>
    <name evidence="2" type="ORF">PAECIP111893_00318</name>
</gene>
<reference evidence="2" key="1">
    <citation type="submission" date="2022-01" db="EMBL/GenBank/DDBJ databases">
        <authorList>
            <person name="Criscuolo A."/>
        </authorList>
    </citation>
    <scope>NUCLEOTIDE SEQUENCE</scope>
    <source>
        <strain evidence="2">CIP111893</strain>
    </source>
</reference>
<keyword evidence="3" id="KW-1185">Reference proteome</keyword>
<comment type="caution">
    <text evidence="2">The sequence shown here is derived from an EMBL/GenBank/DDBJ whole genome shotgun (WGS) entry which is preliminary data.</text>
</comment>
<feature type="transmembrane region" description="Helical" evidence="1">
    <location>
        <begin position="44"/>
        <end position="70"/>
    </location>
</feature>
<name>A0ABN8FUU1_9BACL</name>
<evidence type="ECO:0000313" key="2">
    <source>
        <dbReference type="EMBL" id="CAH1192714.1"/>
    </source>
</evidence>
<protein>
    <recommendedName>
        <fullName evidence="4">DUF2759 domain-containing protein</fullName>
    </recommendedName>
</protein>
<evidence type="ECO:0000313" key="3">
    <source>
        <dbReference type="Proteomes" id="UP000838686"/>
    </source>
</evidence>
<dbReference type="EMBL" id="CAKMMF010000002">
    <property type="protein sequence ID" value="CAH1192714.1"/>
    <property type="molecule type" value="Genomic_DNA"/>
</dbReference>